<protein>
    <submittedName>
        <fullName evidence="1">Uncharacterized protein</fullName>
    </submittedName>
</protein>
<comment type="caution">
    <text evidence="1">The sequence shown here is derived from an EMBL/GenBank/DDBJ whole genome shotgun (WGS) entry which is preliminary data.</text>
</comment>
<name>A0ACB8DI86_DERSI</name>
<evidence type="ECO:0000313" key="2">
    <source>
        <dbReference type="Proteomes" id="UP000821865"/>
    </source>
</evidence>
<keyword evidence="2" id="KW-1185">Reference proteome</keyword>
<sequence>MEECEFSCDRLTIMVDGQMMCLGTLQHLREKFGQGYRLEFFLEPTVTVDEGKLKQAVEKLFPGIQLTDAQKNLLTYHLMERIPWSELFTKVGKLQKNFPLEHVLVGENTLQDIFLNFAKAQESVDFLGDAVTVDVGTLDQLVGLSDDLGKLDTYVEGVTRKVASYLGDVLDDQRDKLADNLLANGLELEAYLTRFQWDMAKYPIKQSLRNITDIISKQVGQIDADLKSKSAAYNNLKTQLQSIERKSTGSLLVRSLADLVRKDHFVLGSEYLTTLLVVVPKMLFKDWHAKYEKLSDMVVPYSSQLVYEDNEHGLFTVTLFHKVVDEFKLHCRENKFVVRDFVYDENALLAGKNEIAKLESDKKKQYGLLIRWLKVNFSEAFTAWVHVKALRMFVESVLRYGLPVNFQGMLLQPQKKTAKRLREVLNQLYSHLDTSIAQGPVDDIPGLNMGQQEYYPYVYFKICIDMADTHVRL</sequence>
<dbReference type="EMBL" id="CM023480">
    <property type="protein sequence ID" value="KAH7970157.1"/>
    <property type="molecule type" value="Genomic_DNA"/>
</dbReference>
<reference evidence="1" key="1">
    <citation type="submission" date="2020-05" db="EMBL/GenBank/DDBJ databases">
        <title>Large-scale comparative analyses of tick genomes elucidate their genetic diversity and vector capacities.</title>
        <authorList>
            <person name="Jia N."/>
            <person name="Wang J."/>
            <person name="Shi W."/>
            <person name="Du L."/>
            <person name="Sun Y."/>
            <person name="Zhan W."/>
            <person name="Jiang J."/>
            <person name="Wang Q."/>
            <person name="Zhang B."/>
            <person name="Ji P."/>
            <person name="Sakyi L.B."/>
            <person name="Cui X."/>
            <person name="Yuan T."/>
            <person name="Jiang B."/>
            <person name="Yang W."/>
            <person name="Lam T.T.-Y."/>
            <person name="Chang Q."/>
            <person name="Ding S."/>
            <person name="Wang X."/>
            <person name="Zhu J."/>
            <person name="Ruan X."/>
            <person name="Zhao L."/>
            <person name="Wei J."/>
            <person name="Que T."/>
            <person name="Du C."/>
            <person name="Cheng J."/>
            <person name="Dai P."/>
            <person name="Han X."/>
            <person name="Huang E."/>
            <person name="Gao Y."/>
            <person name="Liu J."/>
            <person name="Shao H."/>
            <person name="Ye R."/>
            <person name="Li L."/>
            <person name="Wei W."/>
            <person name="Wang X."/>
            <person name="Wang C."/>
            <person name="Yang T."/>
            <person name="Huo Q."/>
            <person name="Li W."/>
            <person name="Guo W."/>
            <person name="Chen H."/>
            <person name="Zhou L."/>
            <person name="Ni X."/>
            <person name="Tian J."/>
            <person name="Zhou Y."/>
            <person name="Sheng Y."/>
            <person name="Liu T."/>
            <person name="Pan Y."/>
            <person name="Xia L."/>
            <person name="Li J."/>
            <person name="Zhao F."/>
            <person name="Cao W."/>
        </authorList>
    </citation>
    <scope>NUCLEOTIDE SEQUENCE</scope>
    <source>
        <strain evidence="1">Dsil-2018</strain>
    </source>
</reference>
<organism evidence="1 2">
    <name type="scientific">Dermacentor silvarum</name>
    <name type="common">Tick</name>
    <dbReference type="NCBI Taxonomy" id="543639"/>
    <lineage>
        <taxon>Eukaryota</taxon>
        <taxon>Metazoa</taxon>
        <taxon>Ecdysozoa</taxon>
        <taxon>Arthropoda</taxon>
        <taxon>Chelicerata</taxon>
        <taxon>Arachnida</taxon>
        <taxon>Acari</taxon>
        <taxon>Parasitiformes</taxon>
        <taxon>Ixodida</taxon>
        <taxon>Ixodoidea</taxon>
        <taxon>Ixodidae</taxon>
        <taxon>Rhipicephalinae</taxon>
        <taxon>Dermacentor</taxon>
    </lineage>
</organism>
<evidence type="ECO:0000313" key="1">
    <source>
        <dbReference type="EMBL" id="KAH7970157.1"/>
    </source>
</evidence>
<proteinExistence type="predicted"/>
<dbReference type="Proteomes" id="UP000821865">
    <property type="component" value="Chromosome 11"/>
</dbReference>
<gene>
    <name evidence="1" type="ORF">HPB49_000187</name>
</gene>
<accession>A0ACB8DI86</accession>